<organism evidence="1 2">
    <name type="scientific">Deinococcus metallilatus</name>
    <dbReference type="NCBI Taxonomy" id="1211322"/>
    <lineage>
        <taxon>Bacteria</taxon>
        <taxon>Thermotogati</taxon>
        <taxon>Deinococcota</taxon>
        <taxon>Deinococci</taxon>
        <taxon>Deinococcales</taxon>
        <taxon>Deinococcaceae</taxon>
        <taxon>Deinococcus</taxon>
    </lineage>
</organism>
<evidence type="ECO:0000313" key="1">
    <source>
        <dbReference type="EMBL" id="MBB5295969.1"/>
    </source>
</evidence>
<keyword evidence="2" id="KW-1185">Reference proteome</keyword>
<dbReference type="Proteomes" id="UP000536909">
    <property type="component" value="Unassembled WGS sequence"/>
</dbReference>
<name>A0ABR6MVK9_9DEIO</name>
<protein>
    <submittedName>
        <fullName evidence="1">1,4-dihydroxy-2-naphthoate octaprenyltransferase</fullName>
    </submittedName>
</protein>
<comment type="caution">
    <text evidence="1">The sequence shown here is derived from an EMBL/GenBank/DDBJ whole genome shotgun (WGS) entry which is preliminary data.</text>
</comment>
<reference evidence="1 2" key="1">
    <citation type="submission" date="2020-08" db="EMBL/GenBank/DDBJ databases">
        <title>Genomic Encyclopedia of Type Strains, Phase IV (KMG-IV): sequencing the most valuable type-strain genomes for metagenomic binning, comparative biology and taxonomic classification.</title>
        <authorList>
            <person name="Goeker M."/>
        </authorList>
    </citation>
    <scope>NUCLEOTIDE SEQUENCE [LARGE SCALE GENOMIC DNA]</scope>
    <source>
        <strain evidence="1 2">DSM 105434</strain>
    </source>
</reference>
<proteinExistence type="predicted"/>
<accession>A0ABR6MVK9</accession>
<sequence length="54" mass="6009">MVQRAINDHAQSGWEFYRSDTYGVAVAPGCLGALFAAKHEYTQYGVLTFRRPSA</sequence>
<evidence type="ECO:0000313" key="2">
    <source>
        <dbReference type="Proteomes" id="UP000536909"/>
    </source>
</evidence>
<gene>
    <name evidence="1" type="ORF">HNQ10_002808</name>
</gene>
<dbReference type="EMBL" id="JACHFV010000009">
    <property type="protein sequence ID" value="MBB5295969.1"/>
    <property type="molecule type" value="Genomic_DNA"/>
</dbReference>